<dbReference type="SUPFAM" id="SSF55781">
    <property type="entry name" value="GAF domain-like"/>
    <property type="match status" value="1"/>
</dbReference>
<dbReference type="InterPro" id="IPR006675">
    <property type="entry name" value="HDIG_dom"/>
</dbReference>
<keyword evidence="6" id="KW-1185">Reference proteome</keyword>
<dbReference type="InterPro" id="IPR003660">
    <property type="entry name" value="HAMP_dom"/>
</dbReference>
<evidence type="ECO:0000259" key="4">
    <source>
        <dbReference type="PROSITE" id="PS51832"/>
    </source>
</evidence>
<dbReference type="SMART" id="SM00471">
    <property type="entry name" value="HDc"/>
    <property type="match status" value="1"/>
</dbReference>
<dbReference type="Pfam" id="PF00672">
    <property type="entry name" value="HAMP"/>
    <property type="match status" value="1"/>
</dbReference>
<dbReference type="NCBIfam" id="TIGR00277">
    <property type="entry name" value="HDIG"/>
    <property type="match status" value="1"/>
</dbReference>
<feature type="domain" description="HAMP" evidence="2">
    <location>
        <begin position="203"/>
        <end position="255"/>
    </location>
</feature>
<dbReference type="Gene3D" id="1.10.3210.10">
    <property type="entry name" value="Hypothetical protein af1432"/>
    <property type="match status" value="1"/>
</dbReference>
<dbReference type="PANTHER" id="PTHR43155:SF2">
    <property type="entry name" value="CYCLIC DI-GMP PHOSPHODIESTERASE PA4108"/>
    <property type="match status" value="1"/>
</dbReference>
<dbReference type="eggNOG" id="COG2206">
    <property type="taxonomic scope" value="Bacteria"/>
</dbReference>
<gene>
    <name evidence="5" type="ORF">SPV1_00355</name>
</gene>
<dbReference type="CDD" id="cd06225">
    <property type="entry name" value="HAMP"/>
    <property type="match status" value="1"/>
</dbReference>
<keyword evidence="1" id="KW-1133">Transmembrane helix</keyword>
<dbReference type="EMBL" id="AATS01000009">
    <property type="protein sequence ID" value="EAU54384.1"/>
    <property type="molecule type" value="Genomic_DNA"/>
</dbReference>
<dbReference type="Pfam" id="PF01590">
    <property type="entry name" value="GAF"/>
    <property type="match status" value="1"/>
</dbReference>
<accession>Q0EYI3</accession>
<dbReference type="InterPro" id="IPR003018">
    <property type="entry name" value="GAF"/>
</dbReference>
<dbReference type="GO" id="GO:0007165">
    <property type="term" value="P:signal transduction"/>
    <property type="evidence" value="ECO:0007669"/>
    <property type="project" value="InterPro"/>
</dbReference>
<protein>
    <submittedName>
        <fullName evidence="5">Metal dependent phosphohydrolase</fullName>
    </submittedName>
</protein>
<reference evidence="5 6" key="1">
    <citation type="submission" date="2006-09" db="EMBL/GenBank/DDBJ databases">
        <authorList>
            <person name="Emerson D."/>
            <person name="Ferriera S."/>
            <person name="Johnson J."/>
            <person name="Kravitz S."/>
            <person name="Halpern A."/>
            <person name="Remington K."/>
            <person name="Beeson K."/>
            <person name="Tran B."/>
            <person name="Rogers Y.-H."/>
            <person name="Friedman R."/>
            <person name="Venter J.C."/>
        </authorList>
    </citation>
    <scope>NUCLEOTIDE SEQUENCE [LARGE SCALE GENOMIC DNA]</scope>
    <source>
        <strain evidence="5 6">PV-1</strain>
    </source>
</reference>
<dbReference type="OrthoDB" id="9769359at2"/>
<dbReference type="HOGENOM" id="CLU_441985_0_0_0"/>
<feature type="transmembrane region" description="Helical" evidence="1">
    <location>
        <begin position="12"/>
        <end position="30"/>
    </location>
</feature>
<proteinExistence type="predicted"/>
<dbReference type="SMART" id="SM00065">
    <property type="entry name" value="GAF"/>
    <property type="match status" value="1"/>
</dbReference>
<dbReference type="InterPro" id="IPR037522">
    <property type="entry name" value="HD_GYP_dom"/>
</dbReference>
<dbReference type="AlphaFoldDB" id="Q0EYI3"/>
<name>Q0EYI3_9PROT</name>
<dbReference type="GO" id="GO:0016020">
    <property type="term" value="C:membrane"/>
    <property type="evidence" value="ECO:0007669"/>
    <property type="project" value="InterPro"/>
</dbReference>
<sequence>MADYPFSIRLRVMLIVAFAVPGILASGYLLTRYYLQSEIQEVSYQQLNIVGESLKTMIVEMMKSGADDQALEAAYAHVAEKQPAVLSLRVLHGHAVNRQFGVHKNELAETDLERRGLESRNPLMEEQSSDGGQQTAFIYPLFAEQVCLSCHQAKIGESLGIVSLRLDSSGVHEKIEDEKTELLLLSLLETLLLLLLLLWTLNRLVFYPLVRLGEGANTMASGDLGSDIEGEARTELGVVVQSFNHMAAKIRSLLGDQEKVIEEQTLELTHLMETSQHIGSEQPLPEVLSQFSITLTDVLKVTTCRILMLDDNDTLDMTVEHPIRAISEQSPPSGNRDSCPHLWEVIRLNDYIHIHSDDPVSEAERALLRLDQAESALCMPIANKGRVFGVVVLSEFRSHERDPIDMRKIQLCRALVSQMGVAIEMAKLYERLVEQMMETVLAMAESVEKKSPWTAGHSRRVTGYAVLLAEALGWSGERLEELRIAGLLHDLGKIAVPGSILNKQGRLSEEEYNIIKRHPEDGAQILSKIRMLHPHVPIIRYHHEWFNGNGYPAGLRGDEIPIGARIMAVADAFDAMTADRPYRKGLVAEQAIMRLEEAAGTQFDPELVKVFKGCHCQL</sequence>
<dbReference type="InParanoid" id="Q0EYI3"/>
<feature type="transmembrane region" description="Helical" evidence="1">
    <location>
        <begin position="182"/>
        <end position="201"/>
    </location>
</feature>
<dbReference type="Gene3D" id="6.10.340.10">
    <property type="match status" value="1"/>
</dbReference>
<keyword evidence="1" id="KW-0812">Transmembrane</keyword>
<dbReference type="Gene3D" id="3.30.450.290">
    <property type="match status" value="1"/>
</dbReference>
<dbReference type="InterPro" id="IPR006674">
    <property type="entry name" value="HD_domain"/>
</dbReference>
<dbReference type="SUPFAM" id="SSF109604">
    <property type="entry name" value="HD-domain/PDEase-like"/>
    <property type="match status" value="1"/>
</dbReference>
<evidence type="ECO:0000259" key="3">
    <source>
        <dbReference type="PROSITE" id="PS51831"/>
    </source>
</evidence>
<dbReference type="InterPro" id="IPR003607">
    <property type="entry name" value="HD/PDEase_dom"/>
</dbReference>
<dbReference type="PROSITE" id="PS51832">
    <property type="entry name" value="HD_GYP"/>
    <property type="match status" value="1"/>
</dbReference>
<dbReference type="Proteomes" id="UP000005297">
    <property type="component" value="Unassembled WGS sequence"/>
</dbReference>
<dbReference type="RefSeq" id="WP_009851838.1">
    <property type="nucleotide sequence ID" value="NZ_DS022296.1"/>
</dbReference>
<dbReference type="SMART" id="SM00304">
    <property type="entry name" value="HAMP"/>
    <property type="match status" value="1"/>
</dbReference>
<organism evidence="5 6">
    <name type="scientific">Mariprofundus ferrooxydans PV-1</name>
    <dbReference type="NCBI Taxonomy" id="314345"/>
    <lineage>
        <taxon>Bacteria</taxon>
        <taxon>Pseudomonadati</taxon>
        <taxon>Pseudomonadota</taxon>
        <taxon>Candidatius Mariprofundia</taxon>
        <taxon>Mariprofundales</taxon>
        <taxon>Mariprofundaceae</taxon>
        <taxon>Mariprofundus</taxon>
    </lineage>
</organism>
<keyword evidence="1" id="KW-0472">Membrane</keyword>
<dbReference type="STRING" id="314344.AL013_07855"/>
<evidence type="ECO:0000259" key="2">
    <source>
        <dbReference type="PROSITE" id="PS50885"/>
    </source>
</evidence>
<dbReference type="GO" id="GO:0008081">
    <property type="term" value="F:phosphoric diester hydrolase activity"/>
    <property type="evidence" value="ECO:0007669"/>
    <property type="project" value="UniProtKB-ARBA"/>
</dbReference>
<feature type="domain" description="HD" evidence="3">
    <location>
        <begin position="454"/>
        <end position="576"/>
    </location>
</feature>
<dbReference type="InterPro" id="IPR029016">
    <property type="entry name" value="GAF-like_dom_sf"/>
</dbReference>
<dbReference type="Gene3D" id="3.30.450.40">
    <property type="match status" value="1"/>
</dbReference>
<dbReference type="PANTHER" id="PTHR43155">
    <property type="entry name" value="CYCLIC DI-GMP PHOSPHODIESTERASE PA4108-RELATED"/>
    <property type="match status" value="1"/>
</dbReference>
<evidence type="ECO:0000256" key="1">
    <source>
        <dbReference type="SAM" id="Phobius"/>
    </source>
</evidence>
<dbReference type="CDD" id="cd00077">
    <property type="entry name" value="HDc"/>
    <property type="match status" value="1"/>
</dbReference>
<feature type="domain" description="HD-GYP" evidence="4">
    <location>
        <begin position="432"/>
        <end position="618"/>
    </location>
</feature>
<dbReference type="PROSITE" id="PS51831">
    <property type="entry name" value="HD"/>
    <property type="match status" value="1"/>
</dbReference>
<keyword evidence="5" id="KW-0378">Hydrolase</keyword>
<dbReference type="Pfam" id="PF13487">
    <property type="entry name" value="HD_5"/>
    <property type="match status" value="1"/>
</dbReference>
<evidence type="ECO:0000313" key="5">
    <source>
        <dbReference type="EMBL" id="EAU54384.1"/>
    </source>
</evidence>
<dbReference type="PROSITE" id="PS50885">
    <property type="entry name" value="HAMP"/>
    <property type="match status" value="1"/>
</dbReference>
<evidence type="ECO:0000313" key="6">
    <source>
        <dbReference type="Proteomes" id="UP000005297"/>
    </source>
</evidence>
<dbReference type="SUPFAM" id="SSF158472">
    <property type="entry name" value="HAMP domain-like"/>
    <property type="match status" value="1"/>
</dbReference>
<comment type="caution">
    <text evidence="5">The sequence shown here is derived from an EMBL/GenBank/DDBJ whole genome shotgun (WGS) entry which is preliminary data.</text>
</comment>